<dbReference type="GO" id="GO:0046872">
    <property type="term" value="F:metal ion binding"/>
    <property type="evidence" value="ECO:0007669"/>
    <property type="project" value="UniProtKB-KW"/>
</dbReference>
<protein>
    <submittedName>
        <fullName evidence="6">Rieske 2Fe-2S domain-containing protein</fullName>
    </submittedName>
</protein>
<geneLocation type="plasmid" evidence="7">
    <name>pemeittgr7c</name>
</geneLocation>
<dbReference type="AlphaFoldDB" id="A0A859QZJ3"/>
<dbReference type="KEGG" id="emx:FKV68_31345"/>
<keyword evidence="3" id="KW-0408">Iron</keyword>
<keyword evidence="1" id="KW-0001">2Fe-2S</keyword>
<dbReference type="GO" id="GO:0051537">
    <property type="term" value="F:2 iron, 2 sulfur cluster binding"/>
    <property type="evidence" value="ECO:0007669"/>
    <property type="project" value="UniProtKB-KW"/>
</dbReference>
<sequence length="159" mass="18098">MDATAVPSNAASNRVSQQKPTISASERCSKACSQGRSILGEQYVCKSFEFKDGERRIIRIGDDEIGVFRHEGEFFAYSNYCVHQGGPACEGLIIARVEERLRPDKTSMGLFFSEKDMSFACPWHGYEYDMRTGQHIADRRVRLRKYQVLQKGEDVYVVV</sequence>
<gene>
    <name evidence="6" type="ORF">FKV68_31345</name>
</gene>
<evidence type="ECO:0000256" key="3">
    <source>
        <dbReference type="ARBA" id="ARBA00023004"/>
    </source>
</evidence>
<accession>A0A859QZJ3</accession>
<name>A0A859QZJ3_9HYPH</name>
<evidence type="ECO:0000256" key="4">
    <source>
        <dbReference type="ARBA" id="ARBA00023014"/>
    </source>
</evidence>
<dbReference type="PANTHER" id="PTHR21496:SF23">
    <property type="entry name" value="3-PHENYLPROPIONATE_CINNAMIC ACID DIOXYGENASE FERREDOXIN SUBUNIT"/>
    <property type="match status" value="1"/>
</dbReference>
<evidence type="ECO:0000256" key="1">
    <source>
        <dbReference type="ARBA" id="ARBA00022714"/>
    </source>
</evidence>
<dbReference type="Pfam" id="PF00355">
    <property type="entry name" value="Rieske"/>
    <property type="match status" value="1"/>
</dbReference>
<dbReference type="SUPFAM" id="SSF50022">
    <property type="entry name" value="ISP domain"/>
    <property type="match status" value="1"/>
</dbReference>
<keyword evidence="6" id="KW-0614">Plasmid</keyword>
<reference evidence="6 7" key="1">
    <citation type="submission" date="2019-06" db="EMBL/GenBank/DDBJ databases">
        <title>Complete genome sequence of Ensifer mexicanus ITTG R7 isolated from nodules of Acacia angustissima (Mill.) Kuntze.</title>
        <authorList>
            <person name="Rincon-Rosales R."/>
            <person name="Rogel M.A."/>
            <person name="Guerrero G."/>
            <person name="Rincon-Molina C.I."/>
            <person name="Lopez-Lopez A."/>
            <person name="Martinez-Romero E."/>
        </authorList>
    </citation>
    <scope>NUCLEOTIDE SEQUENCE [LARGE SCALE GENOMIC DNA]</scope>
    <source>
        <strain evidence="6 7">ITTG R7</strain>
        <plasmid evidence="7">pemeittgr7c</plasmid>
    </source>
</reference>
<organism evidence="6 7">
    <name type="scientific">Sinorhizobium mexicanum</name>
    <dbReference type="NCBI Taxonomy" id="375549"/>
    <lineage>
        <taxon>Bacteria</taxon>
        <taxon>Pseudomonadati</taxon>
        <taxon>Pseudomonadota</taxon>
        <taxon>Alphaproteobacteria</taxon>
        <taxon>Hyphomicrobiales</taxon>
        <taxon>Rhizobiaceae</taxon>
        <taxon>Sinorhizobium/Ensifer group</taxon>
        <taxon>Sinorhizobium</taxon>
    </lineage>
</organism>
<dbReference type="Proteomes" id="UP000510721">
    <property type="component" value="Plasmid pEmeITTGR7c"/>
</dbReference>
<evidence type="ECO:0000313" key="7">
    <source>
        <dbReference type="Proteomes" id="UP000510721"/>
    </source>
</evidence>
<dbReference type="PANTHER" id="PTHR21496">
    <property type="entry name" value="FERREDOXIN-RELATED"/>
    <property type="match status" value="1"/>
</dbReference>
<dbReference type="InterPro" id="IPR017941">
    <property type="entry name" value="Rieske_2Fe-2S"/>
</dbReference>
<keyword evidence="2" id="KW-0479">Metal-binding</keyword>
<evidence type="ECO:0000259" key="5">
    <source>
        <dbReference type="PROSITE" id="PS51296"/>
    </source>
</evidence>
<dbReference type="CDD" id="cd03467">
    <property type="entry name" value="Rieske"/>
    <property type="match status" value="1"/>
</dbReference>
<dbReference type="Gene3D" id="2.102.10.10">
    <property type="entry name" value="Rieske [2Fe-2S] iron-sulphur domain"/>
    <property type="match status" value="1"/>
</dbReference>
<keyword evidence="7" id="KW-1185">Reference proteome</keyword>
<keyword evidence="4" id="KW-0411">Iron-sulfur</keyword>
<proteinExistence type="predicted"/>
<evidence type="ECO:0000313" key="6">
    <source>
        <dbReference type="EMBL" id="QLL65776.1"/>
    </source>
</evidence>
<feature type="domain" description="Rieske" evidence="5">
    <location>
        <begin position="42"/>
        <end position="157"/>
    </location>
</feature>
<evidence type="ECO:0000256" key="2">
    <source>
        <dbReference type="ARBA" id="ARBA00022723"/>
    </source>
</evidence>
<dbReference type="PROSITE" id="PS51296">
    <property type="entry name" value="RIESKE"/>
    <property type="match status" value="1"/>
</dbReference>
<dbReference type="InterPro" id="IPR036922">
    <property type="entry name" value="Rieske_2Fe-2S_sf"/>
</dbReference>
<dbReference type="EMBL" id="CP041241">
    <property type="protein sequence ID" value="QLL65776.1"/>
    <property type="molecule type" value="Genomic_DNA"/>
</dbReference>